<dbReference type="RefSeq" id="XP_041217262.1">
    <property type="nucleotide sequence ID" value="XM_041377931.1"/>
</dbReference>
<keyword evidence="3" id="KW-1185">Reference proteome</keyword>
<reference evidence="2" key="1">
    <citation type="journal article" date="2020" name="New Phytol.">
        <title>Comparative genomics reveals dynamic genome evolution in host specialist ectomycorrhizal fungi.</title>
        <authorList>
            <person name="Lofgren L.A."/>
            <person name="Nguyen N.H."/>
            <person name="Vilgalys R."/>
            <person name="Ruytinx J."/>
            <person name="Liao H.L."/>
            <person name="Branco S."/>
            <person name="Kuo A."/>
            <person name="LaButti K."/>
            <person name="Lipzen A."/>
            <person name="Andreopoulos W."/>
            <person name="Pangilinan J."/>
            <person name="Riley R."/>
            <person name="Hundley H."/>
            <person name="Na H."/>
            <person name="Barry K."/>
            <person name="Grigoriev I.V."/>
            <person name="Stajich J.E."/>
            <person name="Kennedy P.G."/>
        </authorList>
    </citation>
    <scope>NUCLEOTIDE SEQUENCE</scope>
    <source>
        <strain evidence="2">FC203</strain>
    </source>
</reference>
<dbReference type="GeneID" id="64672229"/>
<feature type="compositionally biased region" description="Basic and acidic residues" evidence="1">
    <location>
        <begin position="197"/>
        <end position="210"/>
    </location>
</feature>
<name>A0AAD4HD29_9AGAM</name>
<evidence type="ECO:0000313" key="3">
    <source>
        <dbReference type="Proteomes" id="UP001195769"/>
    </source>
</evidence>
<sequence length="597" mass="65138">MTPSEIANNALQATLETVQSLMKRCLKLKESDPGTLTLSDEIARCLAKDLKLYGGSATSFSPKLLSCAAVVREHSKAGIFVFHKTVDYRPSTFAEPQLTTGDGGVHGKDSFGIDQTPSARLMEGDATSSISWLQTPGVPVTELMRSDIRSNAIPPLVFPPPTCLPRSIAPAMVRHGIHAAGSMKTETTAQPRKRKRKVEESDNDGKEAEVVHGCTPTPISQKPIRKWKKKYMLDEGDTGDTGTTHVKHKTVSVKTFNAGAPDAISADTSATDLVNDKGFWDKKTRPVGWGLDSNIATMMEVGKQANISVRYHPRQCDKCVKLKVPCIVLPDKKPGCIRLVCANCDEMKIACTIDGVGVRKRLQVKAKEAVDEPKINPLSNRPRSRAKKPRPAANNLAKSTPAKTMKPATRWSSRVAQTVTVDDPPNEQPTNSRPKHPALLAHQNIQTSDPSKQSEMGLPEIISIPAPLQPPGPTNLPVPEPSGTDILRSIQDLGRRFDLLAINERVDALDARVDSVEDRFGWRLMVLENQITASDACWQSVASSMDNLSMSLQIHKDDLAAHRPGSSNRTKYALQNAPVDERLGISIVGRERNHGCN</sequence>
<evidence type="ECO:0000256" key="1">
    <source>
        <dbReference type="SAM" id="MobiDB-lite"/>
    </source>
</evidence>
<feature type="region of interest" description="Disordered" evidence="1">
    <location>
        <begin position="182"/>
        <end position="219"/>
    </location>
</feature>
<dbReference type="Proteomes" id="UP001195769">
    <property type="component" value="Unassembled WGS sequence"/>
</dbReference>
<feature type="region of interest" description="Disordered" evidence="1">
    <location>
        <begin position="373"/>
        <end position="412"/>
    </location>
</feature>
<dbReference type="AlphaFoldDB" id="A0AAD4HD29"/>
<gene>
    <name evidence="2" type="ORF">F5891DRAFT_987715</name>
</gene>
<protein>
    <submittedName>
        <fullName evidence="2">Uncharacterized protein</fullName>
    </submittedName>
</protein>
<comment type="caution">
    <text evidence="2">The sequence shown here is derived from an EMBL/GenBank/DDBJ whole genome shotgun (WGS) entry which is preliminary data.</text>
</comment>
<proteinExistence type="predicted"/>
<organism evidence="2 3">
    <name type="scientific">Suillus fuscotomentosus</name>
    <dbReference type="NCBI Taxonomy" id="1912939"/>
    <lineage>
        <taxon>Eukaryota</taxon>
        <taxon>Fungi</taxon>
        <taxon>Dikarya</taxon>
        <taxon>Basidiomycota</taxon>
        <taxon>Agaricomycotina</taxon>
        <taxon>Agaricomycetes</taxon>
        <taxon>Agaricomycetidae</taxon>
        <taxon>Boletales</taxon>
        <taxon>Suillineae</taxon>
        <taxon>Suillaceae</taxon>
        <taxon>Suillus</taxon>
    </lineage>
</organism>
<evidence type="ECO:0000313" key="2">
    <source>
        <dbReference type="EMBL" id="KAG1888943.1"/>
    </source>
</evidence>
<dbReference type="EMBL" id="JABBWK010000174">
    <property type="protein sequence ID" value="KAG1888943.1"/>
    <property type="molecule type" value="Genomic_DNA"/>
</dbReference>
<accession>A0AAD4HD29</accession>